<dbReference type="RefSeq" id="WP_151651510.1">
    <property type="nucleotide sequence ID" value="NZ_WBVX01000006.1"/>
</dbReference>
<gene>
    <name evidence="1" type="ORF">F9L08_08300</name>
</gene>
<reference evidence="1 2" key="1">
    <citation type="submission" date="2019-09" db="EMBL/GenBank/DDBJ databases">
        <title>Taxonomic organization of the family Brucellaceae based on a phylogenomic approach.</title>
        <authorList>
            <person name="Leclercq S."/>
            <person name="Cloeckaert A."/>
            <person name="Zygmunt M.S."/>
        </authorList>
    </citation>
    <scope>NUCLEOTIDE SEQUENCE [LARGE SCALE GENOMIC DNA]</scope>
    <source>
        <strain evidence="1 2">WS1830</strain>
    </source>
</reference>
<comment type="caution">
    <text evidence="1">The sequence shown here is derived from an EMBL/GenBank/DDBJ whole genome shotgun (WGS) entry which is preliminary data.</text>
</comment>
<proteinExistence type="predicted"/>
<accession>A0A6L3YUB6</accession>
<dbReference type="AlphaFoldDB" id="A0A6L3YUB6"/>
<name>A0A6L3YUB6_9HYPH</name>
<dbReference type="Proteomes" id="UP000481643">
    <property type="component" value="Unassembled WGS sequence"/>
</dbReference>
<evidence type="ECO:0000313" key="2">
    <source>
        <dbReference type="Proteomes" id="UP000481643"/>
    </source>
</evidence>
<organism evidence="1 2">
    <name type="scientific">Brucella tritici</name>
    <dbReference type="NCBI Taxonomy" id="94626"/>
    <lineage>
        <taxon>Bacteria</taxon>
        <taxon>Pseudomonadati</taxon>
        <taxon>Pseudomonadota</taxon>
        <taxon>Alphaproteobacteria</taxon>
        <taxon>Hyphomicrobiales</taxon>
        <taxon>Brucellaceae</taxon>
        <taxon>Brucella/Ochrobactrum group</taxon>
        <taxon>Brucella</taxon>
    </lineage>
</organism>
<sequence>MAIAYCWRGGDIQIGRRLPKGAIKLGSAHGIRLKKAVSVCARHSYDGQTLLVPGIPEADNDTEALEAVQRFREQLSRRLERKKKGWELI</sequence>
<evidence type="ECO:0000313" key="1">
    <source>
        <dbReference type="EMBL" id="KAB2687545.1"/>
    </source>
</evidence>
<protein>
    <submittedName>
        <fullName evidence="1">Host nuclease inhibitor protein</fullName>
    </submittedName>
</protein>
<dbReference type="EMBL" id="WBVX01000006">
    <property type="protein sequence ID" value="KAB2687545.1"/>
    <property type="molecule type" value="Genomic_DNA"/>
</dbReference>